<protein>
    <recommendedName>
        <fullName evidence="3">Pseudouridine synthase RsuA/RluA-like domain-containing protein</fullName>
    </recommendedName>
</protein>
<proteinExistence type="predicted"/>
<name>A0ABD3SR84_9STRA</name>
<dbReference type="GO" id="GO:0016853">
    <property type="term" value="F:isomerase activity"/>
    <property type="evidence" value="ECO:0007669"/>
    <property type="project" value="UniProtKB-KW"/>
</dbReference>
<gene>
    <name evidence="4" type="ORF">ACHAXA_009317</name>
</gene>
<evidence type="ECO:0000256" key="2">
    <source>
        <dbReference type="SAM" id="MobiDB-lite"/>
    </source>
</evidence>
<dbReference type="EMBL" id="JALLPB020000015">
    <property type="protein sequence ID" value="KAL3826708.1"/>
    <property type="molecule type" value="Genomic_DNA"/>
</dbReference>
<keyword evidence="1" id="KW-0413">Isomerase</keyword>
<dbReference type="Gene3D" id="3.30.70.580">
    <property type="entry name" value="Pseudouridine synthase I, catalytic domain, N-terminal subdomain"/>
    <property type="match status" value="1"/>
</dbReference>
<evidence type="ECO:0000313" key="5">
    <source>
        <dbReference type="Proteomes" id="UP001530377"/>
    </source>
</evidence>
<evidence type="ECO:0000256" key="1">
    <source>
        <dbReference type="ARBA" id="ARBA00023235"/>
    </source>
</evidence>
<dbReference type="InterPro" id="IPR006145">
    <property type="entry name" value="PsdUridine_synth_RsuA/RluA"/>
</dbReference>
<feature type="region of interest" description="Disordered" evidence="2">
    <location>
        <begin position="509"/>
        <end position="545"/>
    </location>
</feature>
<dbReference type="PANTHER" id="PTHR47683">
    <property type="entry name" value="PSEUDOURIDINE SYNTHASE FAMILY PROTEIN-RELATED"/>
    <property type="match status" value="1"/>
</dbReference>
<accession>A0ABD3SR84</accession>
<comment type="caution">
    <text evidence="4">The sequence shown here is derived from an EMBL/GenBank/DDBJ whole genome shotgun (WGS) entry which is preliminary data.</text>
</comment>
<dbReference type="Gene3D" id="3.30.70.1560">
    <property type="entry name" value="Alpha-L RNA-binding motif"/>
    <property type="match status" value="1"/>
</dbReference>
<dbReference type="InterPro" id="IPR020094">
    <property type="entry name" value="TruA/RsuA/RluB/E/F_N"/>
</dbReference>
<keyword evidence="5" id="KW-1185">Reference proteome</keyword>
<dbReference type="PANTHER" id="PTHR47683:SF2">
    <property type="entry name" value="RNA-BINDING S4 DOMAIN-CONTAINING PROTEIN"/>
    <property type="match status" value="1"/>
</dbReference>
<dbReference type="InterPro" id="IPR042092">
    <property type="entry name" value="PsdUridine_s_RsuA/RluB/E/F_cat"/>
</dbReference>
<evidence type="ECO:0000313" key="4">
    <source>
        <dbReference type="EMBL" id="KAL3826708.1"/>
    </source>
</evidence>
<reference evidence="4 5" key="1">
    <citation type="submission" date="2024-10" db="EMBL/GenBank/DDBJ databases">
        <title>Updated reference genomes for cyclostephanoid diatoms.</title>
        <authorList>
            <person name="Roberts W.R."/>
            <person name="Alverson A.J."/>
        </authorList>
    </citation>
    <scope>NUCLEOTIDE SEQUENCE [LARGE SCALE GENOMIC DNA]</scope>
    <source>
        <strain evidence="4 5">AJA228-03</strain>
    </source>
</reference>
<dbReference type="AlphaFoldDB" id="A0ABD3SR84"/>
<feature type="domain" description="Pseudouridine synthase RsuA/RluA-like" evidence="3">
    <location>
        <begin position="352"/>
        <end position="466"/>
    </location>
</feature>
<dbReference type="Proteomes" id="UP001530377">
    <property type="component" value="Unassembled WGS sequence"/>
</dbReference>
<feature type="compositionally biased region" description="Basic and acidic residues" evidence="2">
    <location>
        <begin position="1"/>
        <end position="10"/>
    </location>
</feature>
<evidence type="ECO:0000259" key="3">
    <source>
        <dbReference type="Pfam" id="PF00849"/>
    </source>
</evidence>
<dbReference type="Pfam" id="PF00849">
    <property type="entry name" value="PseudoU_synth_2"/>
    <property type="match status" value="1"/>
</dbReference>
<organism evidence="4 5">
    <name type="scientific">Cyclostephanos tholiformis</name>
    <dbReference type="NCBI Taxonomy" id="382380"/>
    <lineage>
        <taxon>Eukaryota</taxon>
        <taxon>Sar</taxon>
        <taxon>Stramenopiles</taxon>
        <taxon>Ochrophyta</taxon>
        <taxon>Bacillariophyta</taxon>
        <taxon>Coscinodiscophyceae</taxon>
        <taxon>Thalassiosirophycidae</taxon>
        <taxon>Stephanodiscales</taxon>
        <taxon>Stephanodiscaceae</taxon>
        <taxon>Cyclostephanos</taxon>
    </lineage>
</organism>
<dbReference type="InterPro" id="IPR050343">
    <property type="entry name" value="RsuA_PseudoU_synthase"/>
</dbReference>
<feature type="region of interest" description="Disordered" evidence="2">
    <location>
        <begin position="1"/>
        <end position="28"/>
    </location>
</feature>
<dbReference type="SUPFAM" id="SSF55120">
    <property type="entry name" value="Pseudouridine synthase"/>
    <property type="match status" value="1"/>
</dbReference>
<feature type="compositionally biased region" description="Basic and acidic residues" evidence="2">
    <location>
        <begin position="509"/>
        <end position="527"/>
    </location>
</feature>
<sequence>MSTKNDHIIDSMRTTRITSTGRDEEEDASVTLSSTTTTTATIHHHKTSTVRLSDRVAELGLCHRDDAERILMETTSNSMFNAHANTHHRGNTKNKIAEEERRVIYVSGNPIFDGREFRVKHDETDIEIHTGMPIRLSKRMSELGVCSRREAAEILREVHDSCGGSGNDDDAKTSSSLRHLEEVIYLRGKPVLGGAAVKVSPGERYVEIRPGCDPPPSAAVEDRGGIKKHKEYIPYPDRPWEEIMGDTVVLNKPVGYVSGQEEHQHVPAVRLLNRRNMHLMGGSTEDYFDAGDRRAFIEGNVLHFDKWKFSGYDLKSNSTPKRIRETIAEGMLRTKTNGHRHDDVIDETLSGYAPAGRLDIDSTGVILFTRAGIMARRLIEPESRIRKEYIVTVRPAVQLTSREIEIGLRTLPRPTKDLTVLLKHGNKLAGDKVQLKPLISAQWISDDKMRLVLVEGKKRQIRRMCREFIGWHVVELVRTSVGPVKIDTLPEGKWRPITRDELRTIFHEMPDHTERSNAKSDDEKNHSDGAASYETAASPSDAVGRGGIISTLARRGISEEKVMRVALDALRKEAGPDG</sequence>
<dbReference type="InterPro" id="IPR020103">
    <property type="entry name" value="PsdUridine_synth_cat_dom_sf"/>
</dbReference>